<sequence length="107" mass="12139">MFIRLITLVADKMTCNNAFVATRLTTIYALWQPGTSRDLNSIGPHQHSVEYFSACSFSLQSYQSSARPLRSLLGVSVSDRQTDSDFRQIPIRREGEERDVGEGRNRI</sequence>
<organism evidence="2 3">
    <name type="scientific">Haemonchus contortus</name>
    <name type="common">Barber pole worm</name>
    <dbReference type="NCBI Taxonomy" id="6289"/>
    <lineage>
        <taxon>Eukaryota</taxon>
        <taxon>Metazoa</taxon>
        <taxon>Ecdysozoa</taxon>
        <taxon>Nematoda</taxon>
        <taxon>Chromadorea</taxon>
        <taxon>Rhabditida</taxon>
        <taxon>Rhabditina</taxon>
        <taxon>Rhabditomorpha</taxon>
        <taxon>Strongyloidea</taxon>
        <taxon>Trichostrongylidae</taxon>
        <taxon>Haemonchus</taxon>
    </lineage>
</organism>
<dbReference type="Proteomes" id="UP000025227">
    <property type="component" value="Unplaced"/>
</dbReference>
<keyword evidence="2" id="KW-1185">Reference proteome</keyword>
<accession>A0A7I5EC38</accession>
<name>A0A7I5EC38_HAECO</name>
<evidence type="ECO:0000313" key="3">
    <source>
        <dbReference type="WBParaSite" id="HCON_00137160-00001"/>
    </source>
</evidence>
<dbReference type="AlphaFoldDB" id="A0A7I5EC38"/>
<evidence type="ECO:0000256" key="1">
    <source>
        <dbReference type="SAM" id="MobiDB-lite"/>
    </source>
</evidence>
<protein>
    <submittedName>
        <fullName evidence="3">Secreted protein</fullName>
    </submittedName>
</protein>
<proteinExistence type="predicted"/>
<reference evidence="3" key="1">
    <citation type="submission" date="2020-12" db="UniProtKB">
        <authorList>
            <consortium name="WormBaseParasite"/>
        </authorList>
    </citation>
    <scope>IDENTIFICATION</scope>
    <source>
        <strain evidence="3">MHco3</strain>
    </source>
</reference>
<evidence type="ECO:0000313" key="2">
    <source>
        <dbReference type="Proteomes" id="UP000025227"/>
    </source>
</evidence>
<dbReference type="WBParaSite" id="HCON_00137160-00001">
    <property type="protein sequence ID" value="HCON_00137160-00001"/>
    <property type="gene ID" value="HCON_00137160"/>
</dbReference>
<feature type="region of interest" description="Disordered" evidence="1">
    <location>
        <begin position="80"/>
        <end position="107"/>
    </location>
</feature>